<evidence type="ECO:0000256" key="10">
    <source>
        <dbReference type="ARBA" id="ARBA00023170"/>
    </source>
</evidence>
<protein>
    <recommendedName>
        <fullName evidence="2">D(3) dopamine receptor</fullName>
    </recommendedName>
    <alternativeName>
        <fullName evidence="15">Dopamine D3 receptor</fullName>
    </alternativeName>
</protein>
<feature type="transmembrane region" description="Helical" evidence="19">
    <location>
        <begin position="71"/>
        <end position="91"/>
    </location>
</feature>
<feature type="transmembrane region" description="Helical" evidence="19">
    <location>
        <begin position="154"/>
        <end position="174"/>
    </location>
</feature>
<dbReference type="PROSITE" id="PS50262">
    <property type="entry name" value="G_PROTEIN_RECEP_F1_2"/>
    <property type="match status" value="1"/>
</dbReference>
<reference evidence="21" key="2">
    <citation type="submission" date="2025-09" db="UniProtKB">
        <authorList>
            <consortium name="Ensembl"/>
        </authorList>
    </citation>
    <scope>IDENTIFICATION</scope>
</reference>
<dbReference type="InterPro" id="IPR000929">
    <property type="entry name" value="Dopamine_rcpt"/>
</dbReference>
<dbReference type="GO" id="GO:0051967">
    <property type="term" value="P:negative regulation of synaptic transmission, glutamatergic"/>
    <property type="evidence" value="ECO:0007669"/>
    <property type="project" value="TreeGrafter"/>
</dbReference>
<reference evidence="21" key="1">
    <citation type="submission" date="2025-08" db="UniProtKB">
        <authorList>
            <consortium name="Ensembl"/>
        </authorList>
    </citation>
    <scope>IDENTIFICATION</scope>
</reference>
<evidence type="ECO:0000256" key="16">
    <source>
        <dbReference type="ARBA" id="ARBA00046686"/>
    </source>
</evidence>
<dbReference type="GO" id="GO:0060158">
    <property type="term" value="P:phospholipase C-activating dopamine receptor signaling pathway"/>
    <property type="evidence" value="ECO:0007669"/>
    <property type="project" value="TreeGrafter"/>
</dbReference>
<organism evidence="21 22">
    <name type="scientific">Amazona collaria</name>
    <name type="common">yellow-billed parrot</name>
    <dbReference type="NCBI Taxonomy" id="241587"/>
    <lineage>
        <taxon>Eukaryota</taxon>
        <taxon>Metazoa</taxon>
        <taxon>Chordata</taxon>
        <taxon>Craniata</taxon>
        <taxon>Vertebrata</taxon>
        <taxon>Euteleostomi</taxon>
        <taxon>Archelosauria</taxon>
        <taxon>Archosauria</taxon>
        <taxon>Dinosauria</taxon>
        <taxon>Saurischia</taxon>
        <taxon>Theropoda</taxon>
        <taxon>Coelurosauria</taxon>
        <taxon>Aves</taxon>
        <taxon>Neognathae</taxon>
        <taxon>Neoaves</taxon>
        <taxon>Telluraves</taxon>
        <taxon>Australaves</taxon>
        <taxon>Psittaciformes</taxon>
        <taxon>Psittacidae</taxon>
        <taxon>Amazona</taxon>
    </lineage>
</organism>
<comment type="subunit">
    <text evidence="16">Interacts with CLIC6. Interacts with GRK4. Interacts with PALM. Interacts with FLNA (via filamin repeat 21); increases PKA-mediated phosphorylation of FLNA.</text>
</comment>
<keyword evidence="7 19" id="KW-0472">Membrane</keyword>
<dbReference type="AlphaFoldDB" id="A0A8B9F079"/>
<keyword evidence="9" id="KW-1015">Disulfide bond</keyword>
<dbReference type="Ensembl" id="ENSACOT00000002878.1">
    <property type="protein sequence ID" value="ENSACOP00000002789.1"/>
    <property type="gene ID" value="ENSACOG00000001931.1"/>
</dbReference>
<dbReference type="GO" id="GO:0045202">
    <property type="term" value="C:synapse"/>
    <property type="evidence" value="ECO:0007669"/>
    <property type="project" value="GOC"/>
</dbReference>
<evidence type="ECO:0000256" key="12">
    <source>
        <dbReference type="ARBA" id="ARBA00023224"/>
    </source>
</evidence>
<evidence type="ECO:0000256" key="11">
    <source>
        <dbReference type="ARBA" id="ARBA00023180"/>
    </source>
</evidence>
<evidence type="ECO:0000256" key="13">
    <source>
        <dbReference type="ARBA" id="ARBA00023288"/>
    </source>
</evidence>
<feature type="transmembrane region" description="Helical" evidence="19">
    <location>
        <begin position="111"/>
        <end position="133"/>
    </location>
</feature>
<dbReference type="GO" id="GO:0045744">
    <property type="term" value="P:negative regulation of G protein-coupled receptor signaling pathway"/>
    <property type="evidence" value="ECO:0007669"/>
    <property type="project" value="UniProtKB-ARBA"/>
</dbReference>
<dbReference type="Gene3D" id="1.20.1070.10">
    <property type="entry name" value="Rhodopsin 7-helix transmembrane proteins"/>
    <property type="match status" value="2"/>
</dbReference>
<evidence type="ECO:0000313" key="22">
    <source>
        <dbReference type="Proteomes" id="UP000694522"/>
    </source>
</evidence>
<evidence type="ECO:0000259" key="20">
    <source>
        <dbReference type="PROSITE" id="PS50262"/>
    </source>
</evidence>
<keyword evidence="22" id="KW-1185">Reference proteome</keyword>
<evidence type="ECO:0000256" key="6">
    <source>
        <dbReference type="ARBA" id="ARBA00023040"/>
    </source>
</evidence>
<dbReference type="PRINTS" id="PR00568">
    <property type="entry name" value="DOPAMINED3R"/>
</dbReference>
<sequence length="425" mass="47832">MALFTRVSSHPNTTNPIPCGTDNTTEPYLPHSHAYYALCYCILILAIIFGNVLVCLAVLRERALQTTTNYLVVSLAVADLLVAILVMPWVVYLEVTGGVWTFSRIYCDIFVTMDVMMCTASILNLCAISIDRYTAVVKPVQYQNTTGQSSCRRVSLMIVIVWMLAFAVSCPLLFGFNTTGDPTVCSISNPSFIIYSSLVSFYLPFLVTLLLYVRIYLVLRQRQKKRTLTRQGSHSASTKPCYAHKEHLERKALPSRCQGTFAPCLPLKCSGQEMSAKRKLLTILSLQRYRSFCHEASLTKTPGSTQHSRLEERRRSTKPGLEVRRLSNGKTISSLKLAHQQPRLIQLRERKATQMLAIVLGAFIVCWLPFFLIHILNTHCSSCHVPPGLYSASTWLGYVNSALNPIIYTTFNTDFRKAFLKILCC</sequence>
<keyword evidence="4 17" id="KW-0812">Transmembrane</keyword>
<evidence type="ECO:0000256" key="14">
    <source>
        <dbReference type="ARBA" id="ARBA00025000"/>
    </source>
</evidence>
<keyword evidence="5 19" id="KW-1133">Transmembrane helix</keyword>
<dbReference type="GO" id="GO:0014059">
    <property type="term" value="P:regulation of dopamine secretion"/>
    <property type="evidence" value="ECO:0007669"/>
    <property type="project" value="TreeGrafter"/>
</dbReference>
<keyword evidence="3" id="KW-1003">Cell membrane</keyword>
<evidence type="ECO:0000256" key="7">
    <source>
        <dbReference type="ARBA" id="ARBA00023136"/>
    </source>
</evidence>
<evidence type="ECO:0000256" key="5">
    <source>
        <dbReference type="ARBA" id="ARBA00022989"/>
    </source>
</evidence>
<dbReference type="PANTHER" id="PTHR24248:SF154">
    <property type="entry name" value="D(3) DOPAMINE RECEPTOR"/>
    <property type="match status" value="1"/>
</dbReference>
<comment type="subcellular location">
    <subcellularLocation>
        <location evidence="1">Cell membrane</location>
        <topology evidence="1">Multi-pass membrane protein</topology>
    </subcellularLocation>
</comment>
<evidence type="ECO:0000256" key="2">
    <source>
        <dbReference type="ARBA" id="ARBA00016167"/>
    </source>
</evidence>
<feature type="region of interest" description="Disordered" evidence="18">
    <location>
        <begin position="299"/>
        <end position="319"/>
    </location>
</feature>
<evidence type="ECO:0000256" key="19">
    <source>
        <dbReference type="SAM" id="Phobius"/>
    </source>
</evidence>
<name>A0A8B9F079_9PSIT</name>
<evidence type="ECO:0000256" key="15">
    <source>
        <dbReference type="ARBA" id="ARBA00029573"/>
    </source>
</evidence>
<feature type="transmembrane region" description="Helical" evidence="19">
    <location>
        <begin position="34"/>
        <end position="59"/>
    </location>
</feature>
<keyword evidence="12 17" id="KW-0807">Transducer</keyword>
<keyword evidence="8" id="KW-0564">Palmitate</keyword>
<feature type="transmembrane region" description="Helical" evidence="19">
    <location>
        <begin position="194"/>
        <end position="217"/>
    </location>
</feature>
<dbReference type="SUPFAM" id="SSF81321">
    <property type="entry name" value="Family A G protein-coupled receptor-like"/>
    <property type="match status" value="1"/>
</dbReference>
<keyword evidence="6 17" id="KW-0297">G-protein coupled receptor</keyword>
<dbReference type="GO" id="GO:0004930">
    <property type="term" value="F:G protein-coupled receptor activity"/>
    <property type="evidence" value="ECO:0007669"/>
    <property type="project" value="UniProtKB-KW"/>
</dbReference>
<evidence type="ECO:0000256" key="9">
    <source>
        <dbReference type="ARBA" id="ARBA00023157"/>
    </source>
</evidence>
<accession>A0A8B9F079</accession>
<dbReference type="InterPro" id="IPR017452">
    <property type="entry name" value="GPCR_Rhodpsn_7TM"/>
</dbReference>
<keyword evidence="13" id="KW-0449">Lipoprotein</keyword>
<keyword evidence="11" id="KW-0325">Glycoprotein</keyword>
<dbReference type="Pfam" id="PF00001">
    <property type="entry name" value="7tm_1"/>
    <property type="match status" value="1"/>
</dbReference>
<evidence type="ECO:0000256" key="4">
    <source>
        <dbReference type="ARBA" id="ARBA00022692"/>
    </source>
</evidence>
<dbReference type="GO" id="GO:0048148">
    <property type="term" value="P:behavioral response to cocaine"/>
    <property type="evidence" value="ECO:0007669"/>
    <property type="project" value="UniProtKB-ARBA"/>
</dbReference>
<evidence type="ECO:0000256" key="8">
    <source>
        <dbReference type="ARBA" id="ARBA00023139"/>
    </source>
</evidence>
<feature type="transmembrane region" description="Helical" evidence="19">
    <location>
        <begin position="355"/>
        <end position="376"/>
    </location>
</feature>
<dbReference type="GO" id="GO:0005886">
    <property type="term" value="C:plasma membrane"/>
    <property type="evidence" value="ECO:0007669"/>
    <property type="project" value="UniProtKB-SubCell"/>
</dbReference>
<dbReference type="GO" id="GO:0051481">
    <property type="term" value="P:negative regulation of cytosolic calcium ion concentration"/>
    <property type="evidence" value="ECO:0007669"/>
    <property type="project" value="TreeGrafter"/>
</dbReference>
<feature type="domain" description="G-protein coupled receptors family 1 profile" evidence="20">
    <location>
        <begin position="50"/>
        <end position="408"/>
    </location>
</feature>
<dbReference type="GO" id="GO:0007195">
    <property type="term" value="P:adenylate cyclase-inhibiting dopamine receptor signaling pathway"/>
    <property type="evidence" value="ECO:0007669"/>
    <property type="project" value="InterPro"/>
</dbReference>
<evidence type="ECO:0000256" key="1">
    <source>
        <dbReference type="ARBA" id="ARBA00004651"/>
    </source>
</evidence>
<evidence type="ECO:0000256" key="3">
    <source>
        <dbReference type="ARBA" id="ARBA00022475"/>
    </source>
</evidence>
<evidence type="ECO:0000313" key="21">
    <source>
        <dbReference type="Ensembl" id="ENSACOP00000002789.1"/>
    </source>
</evidence>
<evidence type="ECO:0000256" key="18">
    <source>
        <dbReference type="SAM" id="MobiDB-lite"/>
    </source>
</evidence>
<dbReference type="SMART" id="SM01381">
    <property type="entry name" value="7TM_GPCR_Srsx"/>
    <property type="match status" value="1"/>
</dbReference>
<dbReference type="PROSITE" id="PS00237">
    <property type="entry name" value="G_PROTEIN_RECEP_F1_1"/>
    <property type="match status" value="1"/>
</dbReference>
<comment type="similarity">
    <text evidence="17">Belongs to the G-protein coupled receptor 1 family.</text>
</comment>
<proteinExistence type="inferred from homology"/>
<dbReference type="CDD" id="cd15310">
    <property type="entry name" value="7tmA_D3_dopamine_R"/>
    <property type="match status" value="1"/>
</dbReference>
<evidence type="ECO:0000256" key="17">
    <source>
        <dbReference type="RuleBase" id="RU000688"/>
    </source>
</evidence>
<dbReference type="FunFam" id="1.20.1070.10:FF:000287">
    <property type="entry name" value="Dopamine receptor D3"/>
    <property type="match status" value="1"/>
</dbReference>
<dbReference type="InterPro" id="IPR001620">
    <property type="entry name" value="Dopamine_D3_rcpt"/>
</dbReference>
<dbReference type="GO" id="GO:0001591">
    <property type="term" value="F:dopamine neurotransmitter receptor activity, coupled via Gi/Go"/>
    <property type="evidence" value="ECO:0007669"/>
    <property type="project" value="UniProtKB-ARBA"/>
</dbReference>
<dbReference type="PANTHER" id="PTHR24248">
    <property type="entry name" value="ADRENERGIC RECEPTOR-RELATED G-PROTEIN COUPLED RECEPTOR"/>
    <property type="match status" value="1"/>
</dbReference>
<dbReference type="Proteomes" id="UP000694522">
    <property type="component" value="Unplaced"/>
</dbReference>
<dbReference type="PRINTS" id="PR00237">
    <property type="entry name" value="GPCRRHODOPSN"/>
</dbReference>
<dbReference type="InterPro" id="IPR000276">
    <property type="entry name" value="GPCR_Rhodpsn"/>
</dbReference>
<dbReference type="PRINTS" id="PR00242">
    <property type="entry name" value="DOPAMINER"/>
</dbReference>
<keyword evidence="10 17" id="KW-0675">Receptor</keyword>
<dbReference type="GO" id="GO:0043266">
    <property type="term" value="P:regulation of potassium ion transport"/>
    <property type="evidence" value="ECO:0007669"/>
    <property type="project" value="TreeGrafter"/>
</dbReference>
<comment type="function">
    <text evidence="14">Dopamine receptor whose activity is mediated by G proteins which inhibit adenylyl cyclase. Promotes cell proliferation.</text>
</comment>